<dbReference type="GO" id="GO:0016491">
    <property type="term" value="F:oxidoreductase activity"/>
    <property type="evidence" value="ECO:0007669"/>
    <property type="project" value="UniProtKB-KW"/>
</dbReference>
<organism evidence="2 3">
    <name type="scientific">Pseudoramibacter alactolyticus ATCC 23263</name>
    <dbReference type="NCBI Taxonomy" id="887929"/>
    <lineage>
        <taxon>Bacteria</taxon>
        <taxon>Bacillati</taxon>
        <taxon>Bacillota</taxon>
        <taxon>Clostridia</taxon>
        <taxon>Eubacteriales</taxon>
        <taxon>Eubacteriaceae</taxon>
        <taxon>Pseudoramibacter</taxon>
    </lineage>
</organism>
<reference evidence="2 3" key="1">
    <citation type="submission" date="2010-12" db="EMBL/GenBank/DDBJ databases">
        <authorList>
            <person name="Muzny D."/>
            <person name="Qin X."/>
            <person name="Deng J."/>
            <person name="Jiang H."/>
            <person name="Liu Y."/>
            <person name="Qu J."/>
            <person name="Song X.-Z."/>
            <person name="Zhang L."/>
            <person name="Thornton R."/>
            <person name="Coyle M."/>
            <person name="Francisco L."/>
            <person name="Jackson L."/>
            <person name="Javaid M."/>
            <person name="Korchina V."/>
            <person name="Kovar C."/>
            <person name="Mata R."/>
            <person name="Mathew T."/>
            <person name="Ngo R."/>
            <person name="Nguyen L."/>
            <person name="Nguyen N."/>
            <person name="Okwuonu G."/>
            <person name="Ongeri F."/>
            <person name="Pham C."/>
            <person name="Simmons D."/>
            <person name="Wilczek-Boney K."/>
            <person name="Hale W."/>
            <person name="Jakkamsetti A."/>
            <person name="Pham P."/>
            <person name="Ruth R."/>
            <person name="San Lucas F."/>
            <person name="Warren J."/>
            <person name="Zhang J."/>
            <person name="Zhao Z."/>
            <person name="Zhou C."/>
            <person name="Zhu D."/>
            <person name="Lee S."/>
            <person name="Bess C."/>
            <person name="Blankenburg K."/>
            <person name="Forbes L."/>
            <person name="Fu Q."/>
            <person name="Gubbala S."/>
            <person name="Hirani K."/>
            <person name="Jayaseelan J.C."/>
            <person name="Lara F."/>
            <person name="Munidasa M."/>
            <person name="Palculict T."/>
            <person name="Patil S."/>
            <person name="Pu L.-L."/>
            <person name="Saada N."/>
            <person name="Tang L."/>
            <person name="Weissenberger G."/>
            <person name="Zhu Y."/>
            <person name="Hemphill L."/>
            <person name="Shang Y."/>
            <person name="Youmans B."/>
            <person name="Ayvaz T."/>
            <person name="Ross M."/>
            <person name="Santibanez J."/>
            <person name="Aqrawi P."/>
            <person name="Gross S."/>
            <person name="Joshi V."/>
            <person name="Fowler G."/>
            <person name="Nazareth L."/>
            <person name="Reid J."/>
            <person name="Worley K."/>
            <person name="Petrosino J."/>
            <person name="Highlander S."/>
            <person name="Gibbs R."/>
        </authorList>
    </citation>
    <scope>NUCLEOTIDE SEQUENCE [LARGE SCALE GENOMIC DNA]</scope>
    <source>
        <strain evidence="2 3">ATCC 23263</strain>
    </source>
</reference>
<keyword evidence="3" id="KW-1185">Reference proteome</keyword>
<evidence type="ECO:0000313" key="2">
    <source>
        <dbReference type="EMBL" id="EFV01795.1"/>
    </source>
</evidence>
<protein>
    <submittedName>
        <fullName evidence="2">Flavin reductase</fullName>
        <ecNumber evidence="2">1.7.-.-</ecNumber>
    </submittedName>
</protein>
<dbReference type="Pfam" id="PF03358">
    <property type="entry name" value="FMN_red"/>
    <property type="match status" value="1"/>
</dbReference>
<dbReference type="InterPro" id="IPR050104">
    <property type="entry name" value="FMN-dep_NADH:Q_OxRdtase_AzoR1"/>
</dbReference>
<gene>
    <name evidence="2" type="ORF">HMP0721_1188</name>
</gene>
<feature type="domain" description="NADPH-dependent FMN reductase-like" evidence="1">
    <location>
        <begin position="15"/>
        <end position="155"/>
    </location>
</feature>
<dbReference type="eggNOG" id="COG0655">
    <property type="taxonomic scope" value="Bacteria"/>
</dbReference>
<comment type="caution">
    <text evidence="2">The sequence shown here is derived from an EMBL/GenBank/DDBJ whole genome shotgun (WGS) entry which is preliminary data.</text>
</comment>
<dbReference type="PANTHER" id="PTHR43741">
    <property type="entry name" value="FMN-DEPENDENT NADH-AZOREDUCTASE 1"/>
    <property type="match status" value="1"/>
</dbReference>
<dbReference type="STRING" id="887929.HMP0721_1188"/>
<dbReference type="SUPFAM" id="SSF52218">
    <property type="entry name" value="Flavoproteins"/>
    <property type="match status" value="1"/>
</dbReference>
<dbReference type="EC" id="1.7.-.-" evidence="2"/>
<name>E6MGQ5_9FIRM</name>
<dbReference type="AlphaFoldDB" id="E6MGQ5"/>
<dbReference type="EMBL" id="AEQN01000016">
    <property type="protein sequence ID" value="EFV01795.1"/>
    <property type="molecule type" value="Genomic_DNA"/>
</dbReference>
<accession>E6MGQ5</accession>
<dbReference type="HOGENOM" id="CLU_050993_1_1_9"/>
<dbReference type="InterPro" id="IPR029039">
    <property type="entry name" value="Flavoprotein-like_sf"/>
</dbReference>
<dbReference type="InterPro" id="IPR005025">
    <property type="entry name" value="FMN_Rdtase-like_dom"/>
</dbReference>
<evidence type="ECO:0000313" key="3">
    <source>
        <dbReference type="Proteomes" id="UP000004754"/>
    </source>
</evidence>
<dbReference type="Gene3D" id="3.40.50.360">
    <property type="match status" value="1"/>
</dbReference>
<sequence>MIIGLSRMKEGKPLKITMIHGQSHRGSTCHIAWMLAKKLAGTDGAVTEFFLPRDFGDFCTGCTACFMRSETLCPHYEKLAPITAAMDAADVIILASPVYVYHVTGAMKAFLDHYGWRWMVHRPEAAMFYKQAVCIATAAGAGTKSTLQDMAHSTFFWGVAKTYRFGLNVRATKWAEVDGGRKAAIDRRVTGLAQKIKQNHKHLRPGIKTKAFFNLMRFLQRRGWNEADQIYWHDRGWDGKARPWR</sequence>
<proteinExistence type="predicted"/>
<dbReference type="PANTHER" id="PTHR43741:SF4">
    <property type="entry name" value="FMN-DEPENDENT NADH:QUINONE OXIDOREDUCTASE"/>
    <property type="match status" value="1"/>
</dbReference>
<dbReference type="Proteomes" id="UP000004754">
    <property type="component" value="Unassembled WGS sequence"/>
</dbReference>
<keyword evidence="2" id="KW-0560">Oxidoreductase</keyword>
<evidence type="ECO:0000259" key="1">
    <source>
        <dbReference type="Pfam" id="PF03358"/>
    </source>
</evidence>